<accession>A0A8J5HVA3</accession>
<dbReference type="PANTHER" id="PTHR10788:SF113">
    <property type="entry name" value="TREHALOSE 6-PHOSPHATE PHOSPHATASE"/>
    <property type="match status" value="1"/>
</dbReference>
<dbReference type="Pfam" id="PF00982">
    <property type="entry name" value="Glyco_transf_20"/>
    <property type="match status" value="1"/>
</dbReference>
<dbReference type="InterPro" id="IPR001830">
    <property type="entry name" value="Glyco_trans_20"/>
</dbReference>
<dbReference type="Proteomes" id="UP000734854">
    <property type="component" value="Unassembled WGS sequence"/>
</dbReference>
<dbReference type="GO" id="GO:0005992">
    <property type="term" value="P:trehalose biosynthetic process"/>
    <property type="evidence" value="ECO:0007669"/>
    <property type="project" value="InterPro"/>
</dbReference>
<dbReference type="SUPFAM" id="SSF53756">
    <property type="entry name" value="UDP-Glycosyltransferase/glycogen phosphorylase"/>
    <property type="match status" value="1"/>
</dbReference>
<dbReference type="AlphaFoldDB" id="A0A8J5HVA3"/>
<comment type="caution">
    <text evidence="1">The sequence shown here is derived from an EMBL/GenBank/DDBJ whole genome shotgun (WGS) entry which is preliminary data.</text>
</comment>
<sequence>MEVLYVGSLRVDVEAHEQEDAAQTLLERFKCVPAFLPLDLHNRFYQGFCKANIWPLFHYMLPFSADNGGAASLPPNTTVFLKHRSASSPLGLDSALATYLTSPAAPVVDQAIRELCLLVKNGLLTTSQVLIELHDALEGCPLGFVPFFVKGIDFLVYYITTRLRQGKRGFLNLHS</sequence>
<dbReference type="PANTHER" id="PTHR10788">
    <property type="entry name" value="TREHALOSE-6-PHOSPHATE SYNTHASE"/>
    <property type="match status" value="1"/>
</dbReference>
<reference evidence="1 2" key="1">
    <citation type="submission" date="2020-08" db="EMBL/GenBank/DDBJ databases">
        <title>Plant Genome Project.</title>
        <authorList>
            <person name="Zhang R.-G."/>
        </authorList>
    </citation>
    <scope>NUCLEOTIDE SEQUENCE [LARGE SCALE GENOMIC DNA]</scope>
    <source>
        <tissue evidence="1">Rhizome</tissue>
    </source>
</reference>
<dbReference type="EMBL" id="JACMSC010000004">
    <property type="protein sequence ID" value="KAG6524058.1"/>
    <property type="molecule type" value="Genomic_DNA"/>
</dbReference>
<evidence type="ECO:0000313" key="2">
    <source>
        <dbReference type="Proteomes" id="UP000734854"/>
    </source>
</evidence>
<dbReference type="Gene3D" id="3.40.50.2000">
    <property type="entry name" value="Glycogen Phosphorylase B"/>
    <property type="match status" value="1"/>
</dbReference>
<dbReference type="GO" id="GO:0005829">
    <property type="term" value="C:cytosol"/>
    <property type="evidence" value="ECO:0007669"/>
    <property type="project" value="TreeGrafter"/>
</dbReference>
<evidence type="ECO:0000313" key="1">
    <source>
        <dbReference type="EMBL" id="KAG6524058.1"/>
    </source>
</evidence>
<protein>
    <submittedName>
        <fullName evidence="1">Uncharacterized protein</fullName>
    </submittedName>
</protein>
<proteinExistence type="predicted"/>
<name>A0A8J5HVA3_ZINOF</name>
<dbReference type="GO" id="GO:0004805">
    <property type="term" value="F:trehalose-phosphatase activity"/>
    <property type="evidence" value="ECO:0007669"/>
    <property type="project" value="TreeGrafter"/>
</dbReference>
<keyword evidence="2" id="KW-1185">Reference proteome</keyword>
<organism evidence="1 2">
    <name type="scientific">Zingiber officinale</name>
    <name type="common">Ginger</name>
    <name type="synonym">Amomum zingiber</name>
    <dbReference type="NCBI Taxonomy" id="94328"/>
    <lineage>
        <taxon>Eukaryota</taxon>
        <taxon>Viridiplantae</taxon>
        <taxon>Streptophyta</taxon>
        <taxon>Embryophyta</taxon>
        <taxon>Tracheophyta</taxon>
        <taxon>Spermatophyta</taxon>
        <taxon>Magnoliopsida</taxon>
        <taxon>Liliopsida</taxon>
        <taxon>Zingiberales</taxon>
        <taxon>Zingiberaceae</taxon>
        <taxon>Zingiber</taxon>
    </lineage>
</organism>
<gene>
    <name evidence="1" type="ORF">ZIOFF_013948</name>
</gene>